<evidence type="ECO:0000313" key="2">
    <source>
        <dbReference type="EMBL" id="KAB7890710.1"/>
    </source>
</evidence>
<evidence type="ECO:0000313" key="4">
    <source>
        <dbReference type="Proteomes" id="UP000472839"/>
    </source>
</evidence>
<keyword evidence="3" id="KW-1185">Reference proteome</keyword>
<dbReference type="AlphaFoldDB" id="A0A6L4WRU7"/>
<organism evidence="1 4">
    <name type="scientific">Poseidonibacter ostreae</name>
    <dbReference type="NCBI Taxonomy" id="2654171"/>
    <lineage>
        <taxon>Bacteria</taxon>
        <taxon>Pseudomonadati</taxon>
        <taxon>Campylobacterota</taxon>
        <taxon>Epsilonproteobacteria</taxon>
        <taxon>Campylobacterales</taxon>
        <taxon>Arcobacteraceae</taxon>
        <taxon>Poseidonibacter</taxon>
    </lineage>
</organism>
<dbReference type="Proteomes" id="UP000472839">
    <property type="component" value="Unassembled WGS sequence"/>
</dbReference>
<reference evidence="3 4" key="1">
    <citation type="submission" date="2019-10" db="EMBL/GenBank/DDBJ databases">
        <title>Poseidonibacter ostreae sp. nov., isolated from the gut of the Ostrea denselamellosa.</title>
        <authorList>
            <person name="Choi A."/>
        </authorList>
    </citation>
    <scope>NUCLEOTIDE SEQUENCE [LARGE SCALE GENOMIC DNA]</scope>
    <source>
        <strain evidence="1 4">SJOD-M-33</strain>
        <strain evidence="2 3">SJOD-M-5</strain>
    </source>
</reference>
<dbReference type="Gene3D" id="2.30.30.400">
    <property type="entry name" value="Rof-like"/>
    <property type="match status" value="1"/>
</dbReference>
<accession>A0A6L4WRU7</accession>
<dbReference type="SUPFAM" id="SSF101744">
    <property type="entry name" value="Rof/RNase P subunit-like"/>
    <property type="match status" value="1"/>
</dbReference>
<dbReference type="InterPro" id="IPR023534">
    <property type="entry name" value="Rof/RNase_P-like"/>
</dbReference>
<dbReference type="Proteomes" id="UP000461010">
    <property type="component" value="Unassembled WGS sequence"/>
</dbReference>
<evidence type="ECO:0000313" key="1">
    <source>
        <dbReference type="EMBL" id="KAB7888523.1"/>
    </source>
</evidence>
<dbReference type="RefSeq" id="WP_152190094.1">
    <property type="nucleotide sequence ID" value="NZ_WFKI01000020.1"/>
</dbReference>
<evidence type="ECO:0000313" key="3">
    <source>
        <dbReference type="Proteomes" id="UP000461010"/>
    </source>
</evidence>
<name>A0A6L4WRU7_9BACT</name>
<dbReference type="InterPro" id="IPR038626">
    <property type="entry name" value="Rof-like_sf"/>
</dbReference>
<dbReference type="EMBL" id="WFKK01000024">
    <property type="protein sequence ID" value="KAB7888523.1"/>
    <property type="molecule type" value="Genomic_DNA"/>
</dbReference>
<proteinExistence type="predicted"/>
<dbReference type="EMBL" id="WFKJ01000022">
    <property type="protein sequence ID" value="KAB7890710.1"/>
    <property type="molecule type" value="Genomic_DNA"/>
</dbReference>
<comment type="caution">
    <text evidence="1">The sequence shown here is derived from an EMBL/GenBank/DDBJ whole genome shotgun (WGS) entry which is preliminary data.</text>
</comment>
<gene>
    <name evidence="2" type="ORF">GBG18_08205</name>
    <name evidence="1" type="ORF">GBG19_09065</name>
</gene>
<sequence length="77" mass="9009">MYNPISCEFFDQLNVAMQRKIPSTIVYLKDEEQKETLKGIVKTMEVIDGIEFMVLDSNVKIRLDTVLTFNGKRHKEE</sequence>
<protein>
    <submittedName>
        <fullName evidence="1">Transcriptional antiterminator Rof</fullName>
    </submittedName>
</protein>